<proteinExistence type="predicted"/>
<dbReference type="PANTHER" id="PTHR34220:SF7">
    <property type="entry name" value="SENSOR HISTIDINE KINASE YPDA"/>
    <property type="match status" value="1"/>
</dbReference>
<protein>
    <recommendedName>
        <fullName evidence="3">Signal transduction histidine kinase internal region domain-containing protein</fullName>
    </recommendedName>
</protein>
<feature type="transmembrane region" description="Helical" evidence="2">
    <location>
        <begin position="73"/>
        <end position="98"/>
    </location>
</feature>
<evidence type="ECO:0000256" key="2">
    <source>
        <dbReference type="SAM" id="Phobius"/>
    </source>
</evidence>
<dbReference type="RefSeq" id="WP_101307944.1">
    <property type="nucleotide sequence ID" value="NZ_MVDE01000001.1"/>
</dbReference>
<keyword evidence="1" id="KW-0175">Coiled coil</keyword>
<dbReference type="Proteomes" id="UP000233618">
    <property type="component" value="Unassembled WGS sequence"/>
</dbReference>
<comment type="caution">
    <text evidence="4">The sequence shown here is derived from an EMBL/GenBank/DDBJ whole genome shotgun (WGS) entry which is preliminary data.</text>
</comment>
<name>A0A2N3IH07_9BACT</name>
<keyword evidence="5" id="KW-1185">Reference proteome</keyword>
<sequence>MNKYLRFFIISPVLGILCYMLAFYGHAGELPGAEFKFNGYVPSAVFGLWAGFSALGIGQYLNRNFNWRQKHALRFLIQCVLLYVVGLALVAIYSEMFLISLRTELTYTQFWLMYKDEFFKSVIILFILVFVYSLLDFVVYSYNQMKEEEIRSAEMINNQLNLQFEALKSQLDPHFLFNSLNTISSLLYKDTEKAERFIRMFAESYRFIFKQNDQALIPLQKELDFVQAYNYLLEVRFQEAYELKINLPDAVLKSYVPPLSVQMLVENAIKHNLISQTTPLAVEIDSEKNYLCVRNNINPLREQPESFQIGIENIRKRYSYFTNETILLDKNEHFKVSLPLISQLK</sequence>
<evidence type="ECO:0000313" key="4">
    <source>
        <dbReference type="EMBL" id="PKQ69523.1"/>
    </source>
</evidence>
<dbReference type="PANTHER" id="PTHR34220">
    <property type="entry name" value="SENSOR HISTIDINE KINASE YPDA"/>
    <property type="match status" value="1"/>
</dbReference>
<dbReference type="Pfam" id="PF06580">
    <property type="entry name" value="His_kinase"/>
    <property type="match status" value="1"/>
</dbReference>
<dbReference type="InterPro" id="IPR010559">
    <property type="entry name" value="Sig_transdc_His_kin_internal"/>
</dbReference>
<feature type="domain" description="Signal transduction histidine kinase internal region" evidence="3">
    <location>
        <begin position="163"/>
        <end position="239"/>
    </location>
</feature>
<feature type="coiled-coil region" evidence="1">
    <location>
        <begin position="143"/>
        <end position="170"/>
    </location>
</feature>
<dbReference type="GO" id="GO:0000155">
    <property type="term" value="F:phosphorelay sensor kinase activity"/>
    <property type="evidence" value="ECO:0007669"/>
    <property type="project" value="InterPro"/>
</dbReference>
<evidence type="ECO:0000256" key="1">
    <source>
        <dbReference type="SAM" id="Coils"/>
    </source>
</evidence>
<feature type="transmembrane region" description="Helical" evidence="2">
    <location>
        <begin position="39"/>
        <end position="61"/>
    </location>
</feature>
<feature type="transmembrane region" description="Helical" evidence="2">
    <location>
        <begin position="118"/>
        <end position="142"/>
    </location>
</feature>
<dbReference type="InterPro" id="IPR050640">
    <property type="entry name" value="Bact_2-comp_sensor_kinase"/>
</dbReference>
<keyword evidence="2" id="KW-1133">Transmembrane helix</keyword>
<evidence type="ECO:0000313" key="5">
    <source>
        <dbReference type="Proteomes" id="UP000233618"/>
    </source>
</evidence>
<dbReference type="AlphaFoldDB" id="A0A2N3IH07"/>
<dbReference type="EMBL" id="MVDE01000001">
    <property type="protein sequence ID" value="PKQ69523.1"/>
    <property type="molecule type" value="Genomic_DNA"/>
</dbReference>
<evidence type="ECO:0000259" key="3">
    <source>
        <dbReference type="Pfam" id="PF06580"/>
    </source>
</evidence>
<reference evidence="4 5" key="1">
    <citation type="journal article" date="2017" name="Front. Microbiol.">
        <title>Labilibaculum manganireducens gen. nov., sp. nov. and Labilibaculum filiforme sp. nov., Novel Bacteroidetes Isolated from Subsurface Sediments of the Baltic Sea.</title>
        <authorList>
            <person name="Vandieken V."/>
            <person name="Marshall I.P."/>
            <person name="Niemann H."/>
            <person name="Engelen B."/>
            <person name="Cypionka H."/>
        </authorList>
    </citation>
    <scope>NUCLEOTIDE SEQUENCE [LARGE SCALE GENOMIC DNA]</scope>
    <source>
        <strain evidence="4 5">59.10-2M</strain>
    </source>
</reference>
<gene>
    <name evidence="4" type="ORF">BZG01_00925</name>
</gene>
<dbReference type="GO" id="GO:0016020">
    <property type="term" value="C:membrane"/>
    <property type="evidence" value="ECO:0007669"/>
    <property type="project" value="InterPro"/>
</dbReference>
<keyword evidence="2" id="KW-0472">Membrane</keyword>
<organism evidence="4 5">
    <name type="scientific">Labilibaculum manganireducens</name>
    <dbReference type="NCBI Taxonomy" id="1940525"/>
    <lineage>
        <taxon>Bacteria</taxon>
        <taxon>Pseudomonadati</taxon>
        <taxon>Bacteroidota</taxon>
        <taxon>Bacteroidia</taxon>
        <taxon>Marinilabiliales</taxon>
        <taxon>Marinifilaceae</taxon>
        <taxon>Labilibaculum</taxon>
    </lineage>
</organism>
<accession>A0A2N3IH07</accession>
<keyword evidence="2" id="KW-0812">Transmembrane</keyword>
<feature type="transmembrane region" description="Helical" evidence="2">
    <location>
        <begin position="7"/>
        <end position="27"/>
    </location>
</feature>